<keyword evidence="3" id="KW-1185">Reference proteome</keyword>
<evidence type="ECO:0000256" key="1">
    <source>
        <dbReference type="SAM" id="MobiDB-lite"/>
    </source>
</evidence>
<evidence type="ECO:0000313" key="2">
    <source>
        <dbReference type="EMBL" id="MPR29404.1"/>
    </source>
</evidence>
<dbReference type="OrthoDB" id="8101345at2"/>
<comment type="caution">
    <text evidence="2">The sequence shown here is derived from an EMBL/GenBank/DDBJ whole genome shotgun (WGS) entry which is preliminary data.</text>
</comment>
<dbReference type="Proteomes" id="UP000403266">
    <property type="component" value="Unassembled WGS sequence"/>
</dbReference>
<proteinExistence type="predicted"/>
<sequence>MRDETDVPAFHSNRTKSEHMDGLRDLKSVPLLSSKEMMMTDQVHPEGDVDPLEANVTAVIDACGGNPRTAIRALLIKHEILEQRIGRLASAISFGYVRGRAGTNPASHADR</sequence>
<protein>
    <submittedName>
        <fullName evidence="2">Uncharacterized protein</fullName>
    </submittedName>
</protein>
<accession>A0A5N7MTI7</accession>
<organism evidence="2 3">
    <name type="scientific">Microvirga tunisiensis</name>
    <dbReference type="NCBI Taxonomy" id="2108360"/>
    <lineage>
        <taxon>Bacteria</taxon>
        <taxon>Pseudomonadati</taxon>
        <taxon>Pseudomonadota</taxon>
        <taxon>Alphaproteobacteria</taxon>
        <taxon>Hyphomicrobiales</taxon>
        <taxon>Methylobacteriaceae</taxon>
        <taxon>Microvirga</taxon>
    </lineage>
</organism>
<evidence type="ECO:0000313" key="3">
    <source>
        <dbReference type="Proteomes" id="UP000403266"/>
    </source>
</evidence>
<dbReference type="EMBL" id="VOSK01000227">
    <property type="protein sequence ID" value="MPR29404.1"/>
    <property type="molecule type" value="Genomic_DNA"/>
</dbReference>
<dbReference type="RefSeq" id="WP_152716226.1">
    <property type="nucleotide sequence ID" value="NZ_VOSJ01000243.1"/>
</dbReference>
<reference evidence="2 3" key="1">
    <citation type="journal article" date="2019" name="Syst. Appl. Microbiol.">
        <title>Microvirga tunisiensis sp. nov., a root nodule symbiotic bacterium isolated from Lupinus micranthus and L. luteus grown in Northern Tunisia.</title>
        <authorList>
            <person name="Msaddak A."/>
            <person name="Rejili M."/>
            <person name="Duran D."/>
            <person name="Mars M."/>
            <person name="Palacios J.M."/>
            <person name="Ruiz-Argueso T."/>
            <person name="Rey L."/>
            <person name="Imperial J."/>
        </authorList>
    </citation>
    <scope>NUCLEOTIDE SEQUENCE [LARGE SCALE GENOMIC DNA]</scope>
    <source>
        <strain evidence="2 3">Lmie10</strain>
    </source>
</reference>
<gene>
    <name evidence="2" type="ORF">FS320_31010</name>
</gene>
<name>A0A5N7MTI7_9HYPH</name>
<dbReference type="AlphaFoldDB" id="A0A5N7MTI7"/>
<feature type="region of interest" description="Disordered" evidence="1">
    <location>
        <begin position="1"/>
        <end position="23"/>
    </location>
</feature>